<dbReference type="Pfam" id="PF00144">
    <property type="entry name" value="Beta-lactamase"/>
    <property type="match status" value="1"/>
</dbReference>
<comment type="caution">
    <text evidence="3">The sequence shown here is derived from an EMBL/GenBank/DDBJ whole genome shotgun (WGS) entry which is preliminary data.</text>
</comment>
<keyword evidence="4" id="KW-1185">Reference proteome</keyword>
<dbReference type="Gene3D" id="3.40.710.10">
    <property type="entry name" value="DD-peptidase/beta-lactamase superfamily"/>
    <property type="match status" value="1"/>
</dbReference>
<reference evidence="3 4" key="1">
    <citation type="submission" date="2017-01" db="EMBL/GenBank/DDBJ databases">
        <title>Draft genome sequence of Bacillus oleronius.</title>
        <authorList>
            <person name="Allam M."/>
        </authorList>
    </citation>
    <scope>NUCLEOTIDE SEQUENCE [LARGE SCALE GENOMIC DNA]</scope>
    <source>
        <strain evidence="3 4">DSM 9356</strain>
    </source>
</reference>
<dbReference type="SUPFAM" id="SSF56601">
    <property type="entry name" value="beta-lactamase/transpeptidase-like"/>
    <property type="match status" value="1"/>
</dbReference>
<dbReference type="InterPro" id="IPR050789">
    <property type="entry name" value="Diverse_Enzym_Activities"/>
</dbReference>
<dbReference type="InterPro" id="IPR001466">
    <property type="entry name" value="Beta-lactam-related"/>
</dbReference>
<dbReference type="PANTHER" id="PTHR43283:SF11">
    <property type="entry name" value="BETA-LACTAMASE-RELATED DOMAIN-CONTAINING PROTEIN"/>
    <property type="match status" value="1"/>
</dbReference>
<dbReference type="InterPro" id="IPR012338">
    <property type="entry name" value="Beta-lactam/transpept-like"/>
</dbReference>
<dbReference type="GO" id="GO:0016787">
    <property type="term" value="F:hydrolase activity"/>
    <property type="evidence" value="ECO:0007669"/>
    <property type="project" value="UniProtKB-KW"/>
</dbReference>
<dbReference type="RefSeq" id="WP_078110343.1">
    <property type="nucleotide sequence ID" value="NZ_CP065424.1"/>
</dbReference>
<dbReference type="PANTHER" id="PTHR43283">
    <property type="entry name" value="BETA-LACTAMASE-RELATED"/>
    <property type="match status" value="1"/>
</dbReference>
<sequence length="345" mass="39500">MKNKVIQFLQHEILLGNIPGAVIQITHQGQTLLQESIGNRVVYPEKKPMHNDTVFDLASLTKVVATLPAILKLIETGTIRLDDSVHFYLPNFHIKEITLRHLLTHTSGLPAHRPFYKEKLNKDQIIEKICREPLTSKVGEKVVYSDLGLILLYKIIEIVTKEKFEDFIQREIFNPLEMKDTGFNPKHNREQYAETEFNETIGDYKAGIVHDENAESMGGISGHAGLFSTIKDLRNYALMIENEGLYKGKRILSSSVLSLAKQNFTPFDKEYRGLGWMLKSDTYSSCGDLFSNNSYGHTGFTGTSIWFDPEIKLHVILLTNRVHLGRKDSIIRLRPRLHNLIRSYF</sequence>
<accession>A0A8E2I8L7</accession>
<feature type="domain" description="Beta-lactamase-related" evidence="2">
    <location>
        <begin position="16"/>
        <end position="326"/>
    </location>
</feature>
<evidence type="ECO:0000259" key="2">
    <source>
        <dbReference type="Pfam" id="PF00144"/>
    </source>
</evidence>
<dbReference type="Proteomes" id="UP000189761">
    <property type="component" value="Unassembled WGS sequence"/>
</dbReference>
<evidence type="ECO:0000313" key="4">
    <source>
        <dbReference type="Proteomes" id="UP000189761"/>
    </source>
</evidence>
<gene>
    <name evidence="3" type="ORF">BWZ43_12900</name>
</gene>
<evidence type="ECO:0000313" key="3">
    <source>
        <dbReference type="EMBL" id="OOP67980.1"/>
    </source>
</evidence>
<keyword evidence="1" id="KW-0378">Hydrolase</keyword>
<name>A0A8E2I8L7_9BACI</name>
<dbReference type="EMBL" id="MTLA01000143">
    <property type="protein sequence ID" value="OOP67980.1"/>
    <property type="molecule type" value="Genomic_DNA"/>
</dbReference>
<organism evidence="3 4">
    <name type="scientific">Heyndrickxia oleronia</name>
    <dbReference type="NCBI Taxonomy" id="38875"/>
    <lineage>
        <taxon>Bacteria</taxon>
        <taxon>Bacillati</taxon>
        <taxon>Bacillota</taxon>
        <taxon>Bacilli</taxon>
        <taxon>Bacillales</taxon>
        <taxon>Bacillaceae</taxon>
        <taxon>Heyndrickxia</taxon>
    </lineage>
</organism>
<protein>
    <submittedName>
        <fullName evidence="3">Penicillin-binding protein</fullName>
    </submittedName>
</protein>
<dbReference type="AlphaFoldDB" id="A0A8E2I8L7"/>
<evidence type="ECO:0000256" key="1">
    <source>
        <dbReference type="ARBA" id="ARBA00022801"/>
    </source>
</evidence>
<proteinExistence type="predicted"/>